<dbReference type="OrthoDB" id="10260459at2759"/>
<dbReference type="InterPro" id="IPR039505">
    <property type="entry name" value="DRC1/2_N"/>
</dbReference>
<dbReference type="Pfam" id="PF14772">
    <property type="entry name" value="NYD-SP28"/>
    <property type="match status" value="1"/>
</dbReference>
<dbReference type="Proteomes" id="UP000038009">
    <property type="component" value="Unassembled WGS sequence"/>
</dbReference>
<feature type="compositionally biased region" description="Basic and acidic residues" evidence="4">
    <location>
        <begin position="8"/>
        <end position="29"/>
    </location>
</feature>
<feature type="region of interest" description="Disordered" evidence="4">
    <location>
        <begin position="535"/>
        <end position="558"/>
    </location>
</feature>
<dbReference type="GO" id="GO:0060285">
    <property type="term" value="P:cilium-dependent cell motility"/>
    <property type="evidence" value="ECO:0007669"/>
    <property type="project" value="TreeGrafter"/>
</dbReference>
<feature type="coiled-coil region" evidence="3">
    <location>
        <begin position="305"/>
        <end position="346"/>
    </location>
</feature>
<evidence type="ECO:0008006" key="9">
    <source>
        <dbReference type="Google" id="ProtNLM"/>
    </source>
</evidence>
<evidence type="ECO:0000259" key="5">
    <source>
        <dbReference type="Pfam" id="PF14772"/>
    </source>
</evidence>
<protein>
    <recommendedName>
        <fullName evidence="9">Dynein regulatory complex protein 1 C-terminal domain-containing protein</fullName>
    </recommendedName>
</protein>
<dbReference type="GO" id="GO:0003352">
    <property type="term" value="P:regulation of cilium movement"/>
    <property type="evidence" value="ECO:0007669"/>
    <property type="project" value="TreeGrafter"/>
</dbReference>
<comment type="caution">
    <text evidence="7">The sequence shown here is derived from an EMBL/GenBank/DDBJ whole genome shotgun (WGS) entry which is preliminary data.</text>
</comment>
<dbReference type="PANTHER" id="PTHR21625:SF1">
    <property type="entry name" value="DYNEIN REGULATORY COMPLEX PROTEIN 1"/>
    <property type="match status" value="1"/>
</dbReference>
<dbReference type="InterPro" id="IPR039750">
    <property type="entry name" value="DRC1/DRC2"/>
</dbReference>
<dbReference type="Pfam" id="PF14775">
    <property type="entry name" value="NYD-SP28_assoc"/>
    <property type="match status" value="1"/>
</dbReference>
<dbReference type="VEuPathDB" id="TriTrypDB:Lsey_0025_0050"/>
<evidence type="ECO:0000313" key="7">
    <source>
        <dbReference type="EMBL" id="KPI89358.1"/>
    </source>
</evidence>
<evidence type="ECO:0000256" key="1">
    <source>
        <dbReference type="ARBA" id="ARBA00009688"/>
    </source>
</evidence>
<dbReference type="EMBL" id="LJSK01000025">
    <property type="protein sequence ID" value="KPI89358.1"/>
    <property type="molecule type" value="Genomic_DNA"/>
</dbReference>
<evidence type="ECO:0000256" key="4">
    <source>
        <dbReference type="SAM" id="MobiDB-lite"/>
    </source>
</evidence>
<reference evidence="7 8" key="1">
    <citation type="journal article" date="2015" name="PLoS Pathog.">
        <title>Leptomonas seymouri: Adaptations to the Dixenous Life Cycle Analyzed by Genome Sequencing, Transcriptome Profiling and Co-infection with Leishmania donovani.</title>
        <authorList>
            <person name="Kraeva N."/>
            <person name="Butenko A."/>
            <person name="Hlavacova J."/>
            <person name="Kostygov A."/>
            <person name="Myskova J."/>
            <person name="Grybchuk D."/>
            <person name="Lestinova T."/>
            <person name="Votypka J."/>
            <person name="Volf P."/>
            <person name="Opperdoes F."/>
            <person name="Flegontov P."/>
            <person name="Lukes J."/>
            <person name="Yurchenko V."/>
        </authorList>
    </citation>
    <scope>NUCLEOTIDE SEQUENCE [LARGE SCALE GENOMIC DNA]</scope>
    <source>
        <strain evidence="7 8">ATCC 30220</strain>
    </source>
</reference>
<evidence type="ECO:0000256" key="3">
    <source>
        <dbReference type="SAM" id="Coils"/>
    </source>
</evidence>
<gene>
    <name evidence="7" type="ORF">ABL78_1484</name>
</gene>
<keyword evidence="2 3" id="KW-0175">Coiled coil</keyword>
<name>A0A0N1IAH6_LEPSE</name>
<accession>A0A0N1IAH6</accession>
<dbReference type="InterPro" id="IPR029440">
    <property type="entry name" value="DRC1_C"/>
</dbReference>
<dbReference type="AlphaFoldDB" id="A0A0N1IAH6"/>
<evidence type="ECO:0000256" key="2">
    <source>
        <dbReference type="ARBA" id="ARBA00023054"/>
    </source>
</evidence>
<dbReference type="GO" id="GO:0005858">
    <property type="term" value="C:axonemal dynein complex"/>
    <property type="evidence" value="ECO:0007669"/>
    <property type="project" value="InterPro"/>
</dbReference>
<evidence type="ECO:0000259" key="6">
    <source>
        <dbReference type="Pfam" id="PF14775"/>
    </source>
</evidence>
<keyword evidence="8" id="KW-1185">Reference proteome</keyword>
<comment type="similarity">
    <text evidence="1">Belongs to the DRC1 family.</text>
</comment>
<feature type="region of interest" description="Disordered" evidence="4">
    <location>
        <begin position="1"/>
        <end position="42"/>
    </location>
</feature>
<feature type="domain" description="Dynein regulatory complex protein 1/2 N-terminal" evidence="5">
    <location>
        <begin position="73"/>
        <end position="171"/>
    </location>
</feature>
<feature type="domain" description="Dynein regulatory complex protein 1 C-terminal" evidence="6">
    <location>
        <begin position="562"/>
        <end position="621"/>
    </location>
</feature>
<dbReference type="OMA" id="LDFMMAR"/>
<feature type="compositionally biased region" description="Low complexity" evidence="4">
    <location>
        <begin position="33"/>
        <end position="42"/>
    </location>
</feature>
<proteinExistence type="inferred from homology"/>
<dbReference type="GO" id="GO:0070286">
    <property type="term" value="P:axonemal dynein complex assembly"/>
    <property type="evidence" value="ECO:0007669"/>
    <property type="project" value="InterPro"/>
</dbReference>
<dbReference type="PANTHER" id="PTHR21625">
    <property type="entry name" value="NYD-SP28 PROTEIN"/>
    <property type="match status" value="1"/>
</dbReference>
<evidence type="ECO:0000313" key="8">
    <source>
        <dbReference type="Proteomes" id="UP000038009"/>
    </source>
</evidence>
<organism evidence="7 8">
    <name type="scientific">Leptomonas seymouri</name>
    <dbReference type="NCBI Taxonomy" id="5684"/>
    <lineage>
        <taxon>Eukaryota</taxon>
        <taxon>Discoba</taxon>
        <taxon>Euglenozoa</taxon>
        <taxon>Kinetoplastea</taxon>
        <taxon>Metakinetoplastina</taxon>
        <taxon>Trypanosomatida</taxon>
        <taxon>Trypanosomatidae</taxon>
        <taxon>Leishmaniinae</taxon>
        <taxon>Leptomonas</taxon>
    </lineage>
</organism>
<sequence length="645" mass="74266">MTEGTPTQEERIQAQRARIEKRKDGRRNDGGSAEDSAAASARAAVHQRASDIRYEMAALRHANVAAATDTRVSAAADEAARRQRAEDAHAMLMKLQESDGAEAQHGALNLHFEALYRIGVPHDLHAALAAQQGDCAALIDVKEKLINELRIQLHERETEYVTLLRKNKEQVNQLIDTMRTSTDNYLQQYAAKQGELERMYEAERKEFLDKCAQEVKELVKTRRTKETEYRKRREQKLTEAQAQLEERYESGYEAFNDTKRDHQSDVHGLRGELEKSKADYLLNGERLMYNLQVLRERVKENRSAQAQYKKMIARLQETLATLLARYQDAEKRYQRANTELTTQLHRADQQYTDTQSKFAVFEKKDKKKYMQLWRMHHDKCQSLAQECLQADRVVYEELLRVPWQPPALRFWPREEMEVEALKEEADNQVTHQALEVNLSEAAQMLFAILNSQASFLVDANVREAIREVEGTSEEQANIEGILTTLQLNKTSDVDDMLEYFLVEHEDETVALINPQEALKALKAFLSDRAAAETKAKGMTGSAMTQSLAKTSPEERQREAEKEYWRNMAATVSKDHLQVWDALEDGLSQYLAQLQQRKQLISETDTLRAQNEELRGLLQQYVKSDINYHLHVPPRLFAHVMSSTQS</sequence>